<comment type="caution">
    <text evidence="14">The sequence shown here is derived from an EMBL/GenBank/DDBJ whole genome shotgun (WGS) entry which is preliminary data.</text>
</comment>
<evidence type="ECO:0000256" key="2">
    <source>
        <dbReference type="ARBA" id="ARBA00001946"/>
    </source>
</evidence>
<feature type="domain" description="Spo11/DNA topoisomerase VI subunit A N-terminal" evidence="12">
    <location>
        <begin position="87"/>
        <end position="155"/>
    </location>
</feature>
<dbReference type="InterPro" id="IPR013049">
    <property type="entry name" value="Spo11/TopoVI_A_N"/>
</dbReference>
<proteinExistence type="inferred from homology"/>
<comment type="catalytic activity">
    <reaction evidence="1 9 10">
        <text>ATP-dependent breakage, passage and rejoining of double-stranded DNA.</text>
        <dbReference type="EC" id="5.6.2.2"/>
    </reaction>
</comment>
<keyword evidence="9" id="KW-0067">ATP-binding</keyword>
<organism evidence="14 16">
    <name type="scientific">Candidatus Iainarchaeum sp</name>
    <dbReference type="NCBI Taxonomy" id="3101447"/>
    <lineage>
        <taxon>Archaea</taxon>
        <taxon>Candidatus Iainarchaeota</taxon>
        <taxon>Candidatus Iainarchaeia</taxon>
        <taxon>Candidatus Iainarchaeales</taxon>
        <taxon>Candidatus Iainarchaeaceae</taxon>
        <taxon>Candidatus Iainarchaeum</taxon>
    </lineage>
</organism>
<comment type="similarity">
    <text evidence="3 9 10">Belongs to the TOP6A family.</text>
</comment>
<dbReference type="Pfam" id="PF04406">
    <property type="entry name" value="TP6A_N"/>
    <property type="match status" value="1"/>
</dbReference>
<comment type="subunit">
    <text evidence="9">Homodimer. Heterotetramer of two Top6A and two Top6B chains.</text>
</comment>
<dbReference type="HAMAP" id="MF_00132">
    <property type="entry name" value="Top6A"/>
    <property type="match status" value="1"/>
</dbReference>
<feature type="compositionally biased region" description="Basic residues" evidence="11">
    <location>
        <begin position="1"/>
        <end position="12"/>
    </location>
</feature>
<keyword evidence="4 9" id="KW-0479">Metal-binding</keyword>
<dbReference type="PANTHER" id="PTHR10848">
    <property type="entry name" value="MEIOTIC RECOMBINATION PROTEIN SPO11"/>
    <property type="match status" value="1"/>
</dbReference>
<dbReference type="GO" id="GO:0003677">
    <property type="term" value="F:DNA binding"/>
    <property type="evidence" value="ECO:0007669"/>
    <property type="project" value="UniProtKB-UniRule"/>
</dbReference>
<dbReference type="InterPro" id="IPR036078">
    <property type="entry name" value="Spo11/TopoVI_A_sf"/>
</dbReference>
<dbReference type="InterPro" id="IPR002815">
    <property type="entry name" value="Spo11/TopoVI_A"/>
</dbReference>
<evidence type="ECO:0000256" key="6">
    <source>
        <dbReference type="ARBA" id="ARBA00023029"/>
    </source>
</evidence>
<feature type="compositionally biased region" description="Basic and acidic residues" evidence="11">
    <location>
        <begin position="13"/>
        <end position="24"/>
    </location>
</feature>
<dbReference type="NCBIfam" id="NF003333">
    <property type="entry name" value="PRK04342.1-2"/>
    <property type="match status" value="1"/>
</dbReference>
<dbReference type="EC" id="5.6.2.2" evidence="9"/>
<feature type="binding site" evidence="9">
    <location>
        <position position="215"/>
    </location>
    <ligand>
        <name>Mg(2+)</name>
        <dbReference type="ChEBI" id="CHEBI:18420"/>
    </ligand>
</feature>
<evidence type="ECO:0000259" key="12">
    <source>
        <dbReference type="Pfam" id="PF04406"/>
    </source>
</evidence>
<name>A0A7J4IS13_9ARCH</name>
<evidence type="ECO:0000256" key="10">
    <source>
        <dbReference type="PROSITE-ProRule" id="PRU01385"/>
    </source>
</evidence>
<dbReference type="GO" id="GO:0005524">
    <property type="term" value="F:ATP binding"/>
    <property type="evidence" value="ECO:0007669"/>
    <property type="project" value="UniProtKB-KW"/>
</dbReference>
<evidence type="ECO:0000256" key="11">
    <source>
        <dbReference type="SAM" id="MobiDB-lite"/>
    </source>
</evidence>
<dbReference type="GO" id="GO:0006265">
    <property type="term" value="P:DNA topological change"/>
    <property type="evidence" value="ECO:0007669"/>
    <property type="project" value="UniProtKB-UniRule"/>
</dbReference>
<dbReference type="PANTHER" id="PTHR10848:SF0">
    <property type="entry name" value="MEIOTIC RECOMBINATION PROTEIN SPO11"/>
    <property type="match status" value="1"/>
</dbReference>
<dbReference type="PRINTS" id="PR01550">
    <property type="entry name" value="TOP6AFAMILY"/>
</dbReference>
<protein>
    <recommendedName>
        <fullName evidence="9">Type 2 DNA topoisomerase 6 subunit A</fullName>
        <ecNumber evidence="9">5.6.2.2</ecNumber>
    </recommendedName>
    <alternativeName>
        <fullName evidence="9">Type II DNA topoisomerase VI subunit A</fullName>
    </alternativeName>
</protein>
<dbReference type="AlphaFoldDB" id="A0A7J4IS13"/>
<evidence type="ECO:0000256" key="9">
    <source>
        <dbReference type="HAMAP-Rule" id="MF_00132"/>
    </source>
</evidence>
<evidence type="ECO:0000313" key="16">
    <source>
        <dbReference type="Proteomes" id="UP000577419"/>
    </source>
</evidence>
<dbReference type="Gene3D" id="1.10.10.10">
    <property type="entry name" value="Winged helix-like DNA-binding domain superfamily/Winged helix DNA-binding domain"/>
    <property type="match status" value="1"/>
</dbReference>
<evidence type="ECO:0000313" key="14">
    <source>
        <dbReference type="EMBL" id="HIH08298.1"/>
    </source>
</evidence>
<feature type="region of interest" description="Disordered" evidence="11">
    <location>
        <begin position="1"/>
        <end position="24"/>
    </location>
</feature>
<dbReference type="CDD" id="cd00223">
    <property type="entry name" value="TOPRIM_TopoIIB_SPO"/>
    <property type="match status" value="1"/>
</dbReference>
<dbReference type="InterPro" id="IPR036388">
    <property type="entry name" value="WH-like_DNA-bd_sf"/>
</dbReference>
<dbReference type="Gene3D" id="3.40.1360.10">
    <property type="match status" value="1"/>
</dbReference>
<keyword evidence="9" id="KW-0547">Nucleotide-binding</keyword>
<feature type="domain" description="Topoisomerase 6 subunit A/Spo11 TOPRIM" evidence="13">
    <location>
        <begin position="210"/>
        <end position="378"/>
    </location>
</feature>
<keyword evidence="6 9" id="KW-0799">Topoisomerase</keyword>
<accession>A0A7J4IS13</accession>
<dbReference type="InterPro" id="IPR034136">
    <property type="entry name" value="TOPRIM_Topo6A/Spo11"/>
</dbReference>
<evidence type="ECO:0000256" key="1">
    <source>
        <dbReference type="ARBA" id="ARBA00000185"/>
    </source>
</evidence>
<dbReference type="InterPro" id="IPR004085">
    <property type="entry name" value="TopoVI_A"/>
</dbReference>
<dbReference type="Pfam" id="PF21180">
    <property type="entry name" value="TOP6A-Spo11_Toprim"/>
    <property type="match status" value="1"/>
</dbReference>
<dbReference type="EMBL" id="DUFG01000016">
    <property type="protein sequence ID" value="HIH08298.1"/>
    <property type="molecule type" value="Genomic_DNA"/>
</dbReference>
<gene>
    <name evidence="9" type="primary">top6A</name>
    <name evidence="14" type="ORF">HA237_02935</name>
    <name evidence="15" type="ORF">J4224_01680</name>
</gene>
<dbReference type="SUPFAM" id="SSF56726">
    <property type="entry name" value="DNA topoisomerase IV, alpha subunit"/>
    <property type="match status" value="1"/>
</dbReference>
<feature type="binding site" evidence="9">
    <location>
        <position position="267"/>
    </location>
    <ligand>
        <name>Mg(2+)</name>
        <dbReference type="ChEBI" id="CHEBI:18420"/>
    </ligand>
</feature>
<dbReference type="PRINTS" id="PR01552">
    <property type="entry name" value="TPISMRASE6A"/>
</dbReference>
<reference evidence="15" key="2">
    <citation type="submission" date="2021-03" db="EMBL/GenBank/DDBJ databases">
        <authorList>
            <person name="Jaffe A."/>
        </authorList>
    </citation>
    <scope>NUCLEOTIDE SEQUENCE</scope>
    <source>
        <strain evidence="15">RIFCSPHIGHO2_01_FULL_GW2011_AR10_43_9</strain>
    </source>
</reference>
<keyword evidence="7 9" id="KW-0238">DNA-binding</keyword>
<evidence type="ECO:0000256" key="8">
    <source>
        <dbReference type="ARBA" id="ARBA00023235"/>
    </source>
</evidence>
<comment type="function">
    <text evidence="9">Relaxes both positive and negative superturns and exhibits a strong decatenase activity.</text>
</comment>
<dbReference type="GO" id="GO:0000287">
    <property type="term" value="F:magnesium ion binding"/>
    <property type="evidence" value="ECO:0007669"/>
    <property type="project" value="UniProtKB-UniRule"/>
</dbReference>
<dbReference type="GO" id="GO:0006260">
    <property type="term" value="P:DNA replication"/>
    <property type="evidence" value="ECO:0007669"/>
    <property type="project" value="UniProtKB-UniRule"/>
</dbReference>
<dbReference type="EMBL" id="JAGVWF010000024">
    <property type="protein sequence ID" value="MBS3059115.1"/>
    <property type="molecule type" value="Genomic_DNA"/>
</dbReference>
<dbReference type="GO" id="GO:0003918">
    <property type="term" value="F:DNA topoisomerase type II (double strand cut, ATP-hydrolyzing) activity"/>
    <property type="evidence" value="ECO:0007669"/>
    <property type="project" value="UniProtKB-UniRule"/>
</dbReference>
<dbReference type="PROSITE" id="PS52041">
    <property type="entry name" value="TOPO_IIB"/>
    <property type="match status" value="1"/>
</dbReference>
<evidence type="ECO:0000259" key="13">
    <source>
        <dbReference type="Pfam" id="PF21180"/>
    </source>
</evidence>
<evidence type="ECO:0000313" key="15">
    <source>
        <dbReference type="EMBL" id="MBS3059115.1"/>
    </source>
</evidence>
<dbReference type="Proteomes" id="UP000577419">
    <property type="component" value="Unassembled WGS sequence"/>
</dbReference>
<feature type="active site" description="O-(5'-phospho-DNA)-tyrosine intermediate" evidence="9 10">
    <location>
        <position position="116"/>
    </location>
</feature>
<evidence type="ECO:0000256" key="5">
    <source>
        <dbReference type="ARBA" id="ARBA00022842"/>
    </source>
</evidence>
<sequence length="385" mass="44133">MPAKNSARKSKKTAGEKLREKEDPKIIAQKIRRIGEEIVGDINKHKDPEFVTQQRGRGNVEFDEKDKLLTLGDKTTTRNFLNIGHARKFMQTMIVSAKTHEYLEENKTAAIREIYYELKHTIGGSKENTFEEQTESDGVIVDLEHAVNSIREKLNLHANPKGTLYGDITLRDRKHNNDTFNAGKLGRGGWSIMSRVEPEEIEILKVDANYVLVIETEAMYERLVEEDFAKKNRAILVSTGGQAARGTRRLIHRLHMEAKLPVYMFTDGDPYGWYIYSVIKQGSMALAAHSDLLAVPGAKYIGMTLDDVETYELKNVTERMKEGDIKRAKEMLEYPWFQNSEWQRQLKKALSEKIRIEQQALANKSLSFVADEYLPKKIKAKDFLP</sequence>
<evidence type="ECO:0000256" key="7">
    <source>
        <dbReference type="ARBA" id="ARBA00023125"/>
    </source>
</evidence>
<evidence type="ECO:0000256" key="3">
    <source>
        <dbReference type="ARBA" id="ARBA00006559"/>
    </source>
</evidence>
<dbReference type="GO" id="GO:0005694">
    <property type="term" value="C:chromosome"/>
    <property type="evidence" value="ECO:0007669"/>
    <property type="project" value="InterPro"/>
</dbReference>
<reference evidence="15" key="3">
    <citation type="submission" date="2021-05" db="EMBL/GenBank/DDBJ databases">
        <title>Protein family content uncovers lineage relationships and bacterial pathway maintenance mechanisms in DPANN archaea.</title>
        <authorList>
            <person name="Castelle C.J."/>
            <person name="Meheust R."/>
            <person name="Jaffe A.L."/>
            <person name="Seitz K."/>
            <person name="Gong X."/>
            <person name="Baker B.J."/>
            <person name="Banfield J.F."/>
        </authorList>
    </citation>
    <scope>NUCLEOTIDE SEQUENCE</scope>
    <source>
        <strain evidence="15">RIFCSPHIGHO2_01_FULL_GW2011_AR10_43_9</strain>
    </source>
</reference>
<dbReference type="Proteomes" id="UP000683213">
    <property type="component" value="Unassembled WGS sequence"/>
</dbReference>
<keyword evidence="8 9" id="KW-0413">Isomerase</keyword>
<evidence type="ECO:0000256" key="4">
    <source>
        <dbReference type="ARBA" id="ARBA00022723"/>
    </source>
</evidence>
<reference evidence="14" key="1">
    <citation type="journal article" date="2020" name="bioRxiv">
        <title>A rank-normalized archaeal taxonomy based on genome phylogeny resolves widespread incomplete and uneven classifications.</title>
        <authorList>
            <person name="Rinke C."/>
            <person name="Chuvochina M."/>
            <person name="Mussig A.J."/>
            <person name="Chaumeil P.-A."/>
            <person name="Waite D.W."/>
            <person name="Whitman W.B."/>
            <person name="Parks D.H."/>
            <person name="Hugenholtz P."/>
        </authorList>
    </citation>
    <scope>NUCLEOTIDE SEQUENCE</scope>
    <source>
        <strain evidence="14">UBA10011</strain>
    </source>
</reference>
<keyword evidence="5 9" id="KW-0460">Magnesium</keyword>
<comment type="cofactor">
    <cofactor evidence="2 9">
        <name>Mg(2+)</name>
        <dbReference type="ChEBI" id="CHEBI:18420"/>
    </cofactor>
</comment>